<proteinExistence type="predicted"/>
<dbReference type="AlphaFoldDB" id="A0AAU9CP36"/>
<evidence type="ECO:0000259" key="1">
    <source>
        <dbReference type="PROSITE" id="PS50943"/>
    </source>
</evidence>
<dbReference type="SMART" id="SM00530">
    <property type="entry name" value="HTH_XRE"/>
    <property type="match status" value="1"/>
</dbReference>
<dbReference type="CDD" id="cd00093">
    <property type="entry name" value="HTH_XRE"/>
    <property type="match status" value="1"/>
</dbReference>
<reference evidence="2" key="1">
    <citation type="submission" date="2021-11" db="EMBL/GenBank/DDBJ databases">
        <title>Complete genome sequence of Atopobiaceae bacterium TOC12.</title>
        <authorList>
            <person name="Morinaga K."/>
            <person name="Kusada H."/>
            <person name="Tamaki H."/>
        </authorList>
    </citation>
    <scope>NUCLEOTIDE SEQUENCE</scope>
    <source>
        <strain evidence="2">TOC12</strain>
    </source>
</reference>
<evidence type="ECO:0000313" key="3">
    <source>
        <dbReference type="Proteomes" id="UP001431186"/>
    </source>
</evidence>
<dbReference type="RefSeq" id="WP_265591382.1">
    <property type="nucleotide sequence ID" value="NZ_AP025285.1"/>
</dbReference>
<dbReference type="PROSITE" id="PS50943">
    <property type="entry name" value="HTH_CROC1"/>
    <property type="match status" value="1"/>
</dbReference>
<dbReference type="SUPFAM" id="SSF47413">
    <property type="entry name" value="lambda repressor-like DNA-binding domains"/>
    <property type="match status" value="1"/>
</dbReference>
<dbReference type="GO" id="GO:0003677">
    <property type="term" value="F:DNA binding"/>
    <property type="evidence" value="ECO:0007669"/>
    <property type="project" value="InterPro"/>
</dbReference>
<protein>
    <recommendedName>
        <fullName evidence="1">HTH cro/C1-type domain-containing protein</fullName>
    </recommendedName>
</protein>
<dbReference type="Gene3D" id="1.10.260.40">
    <property type="entry name" value="lambda repressor-like DNA-binding domains"/>
    <property type="match status" value="1"/>
</dbReference>
<evidence type="ECO:0000313" key="2">
    <source>
        <dbReference type="EMBL" id="BDC91366.1"/>
    </source>
</evidence>
<dbReference type="EMBL" id="AP025285">
    <property type="protein sequence ID" value="BDC91366.1"/>
    <property type="molecule type" value="Genomic_DNA"/>
</dbReference>
<accession>A0AAU9CP36</accession>
<organism evidence="2 3">
    <name type="scientific">Leptogranulimonas caecicola</name>
    <dbReference type="NCBI Taxonomy" id="2894156"/>
    <lineage>
        <taxon>Bacteria</taxon>
        <taxon>Bacillati</taxon>
        <taxon>Actinomycetota</taxon>
        <taxon>Coriobacteriia</taxon>
        <taxon>Coriobacteriales</taxon>
        <taxon>Kribbibacteriaceae</taxon>
        <taxon>Leptogranulimonas</taxon>
    </lineage>
</organism>
<dbReference type="InterPro" id="IPR001387">
    <property type="entry name" value="Cro/C1-type_HTH"/>
</dbReference>
<sequence>MKSLLKVRLAERRMTQRELAHRCEVDENTVWVWTTDKGAEGLSLRRLEQIAKALSCKITELFEEE</sequence>
<name>A0AAU9CP36_9ACTN</name>
<dbReference type="KEGG" id="lcal:ATTO_12380"/>
<feature type="domain" description="HTH cro/C1-type" evidence="1">
    <location>
        <begin position="5"/>
        <end position="61"/>
    </location>
</feature>
<dbReference type="InterPro" id="IPR010982">
    <property type="entry name" value="Lambda_DNA-bd_dom_sf"/>
</dbReference>
<keyword evidence="3" id="KW-1185">Reference proteome</keyword>
<gene>
    <name evidence="2" type="ORF">ATTO_12380</name>
</gene>
<dbReference type="Pfam" id="PF13443">
    <property type="entry name" value="HTH_26"/>
    <property type="match status" value="1"/>
</dbReference>
<dbReference type="Proteomes" id="UP001431186">
    <property type="component" value="Chromosome"/>
</dbReference>